<reference evidence="8 9" key="1">
    <citation type="submission" date="2018-06" db="EMBL/GenBank/DDBJ databases">
        <title>Genome sequencing of Oceanotoga sp. sy52.</title>
        <authorList>
            <person name="Mori K."/>
        </authorList>
    </citation>
    <scope>NUCLEOTIDE SEQUENCE [LARGE SCALE GENOMIC DNA]</scope>
    <source>
        <strain evidence="9">sy52</strain>
    </source>
</reference>
<dbReference type="EMBL" id="AP018712">
    <property type="protein sequence ID" value="BBE30353.1"/>
    <property type="molecule type" value="Genomic_DNA"/>
</dbReference>
<evidence type="ECO:0000313" key="9">
    <source>
        <dbReference type="Proteomes" id="UP000516361"/>
    </source>
</evidence>
<keyword evidence="2" id="KW-0004">4Fe-4S</keyword>
<dbReference type="PANTHER" id="PTHR43273:SF8">
    <property type="entry name" value="RADICAL SAM DOMAIN PROTEIN"/>
    <property type="match status" value="1"/>
</dbReference>
<dbReference type="UniPathway" id="UPA00782"/>
<comment type="cofactor">
    <cofactor evidence="1">
        <name>[4Fe-4S] cluster</name>
        <dbReference type="ChEBI" id="CHEBI:49883"/>
    </cofactor>
</comment>
<dbReference type="CDD" id="cd01335">
    <property type="entry name" value="Radical_SAM"/>
    <property type="match status" value="1"/>
</dbReference>
<dbReference type="PANTHER" id="PTHR43273">
    <property type="entry name" value="ANAEROBIC SULFATASE-MATURATING ENZYME HOMOLOG ASLB-RELATED"/>
    <property type="match status" value="1"/>
</dbReference>
<dbReference type="GO" id="GO:0046872">
    <property type="term" value="F:metal ion binding"/>
    <property type="evidence" value="ECO:0007669"/>
    <property type="project" value="UniProtKB-KW"/>
</dbReference>
<dbReference type="InterPro" id="IPR007197">
    <property type="entry name" value="rSAM"/>
</dbReference>
<evidence type="ECO:0000259" key="7">
    <source>
        <dbReference type="PROSITE" id="PS51918"/>
    </source>
</evidence>
<dbReference type="InterPro" id="IPR058240">
    <property type="entry name" value="rSAM_sf"/>
</dbReference>
<dbReference type="RefSeq" id="WP_190615463.1">
    <property type="nucleotide sequence ID" value="NZ_AP018712.1"/>
</dbReference>
<dbReference type="InterPro" id="IPR023885">
    <property type="entry name" value="4Fe4S-binding_SPASM_dom"/>
</dbReference>
<keyword evidence="6" id="KW-0411">Iron-sulfur</keyword>
<evidence type="ECO:0000256" key="4">
    <source>
        <dbReference type="ARBA" id="ARBA00022723"/>
    </source>
</evidence>
<dbReference type="NCBIfam" id="TIGR04085">
    <property type="entry name" value="rSAM_more_4Fe4S"/>
    <property type="match status" value="1"/>
</dbReference>
<dbReference type="InterPro" id="IPR023867">
    <property type="entry name" value="Sulphatase_maturase_rSAM"/>
</dbReference>
<dbReference type="SFLD" id="SFLDG01067">
    <property type="entry name" value="SPASM/twitch_domain_containing"/>
    <property type="match status" value="1"/>
</dbReference>
<name>A0A7G1G6B6_9BACT</name>
<evidence type="ECO:0000256" key="5">
    <source>
        <dbReference type="ARBA" id="ARBA00023004"/>
    </source>
</evidence>
<evidence type="ECO:0000256" key="1">
    <source>
        <dbReference type="ARBA" id="ARBA00001966"/>
    </source>
</evidence>
<evidence type="ECO:0000256" key="6">
    <source>
        <dbReference type="ARBA" id="ARBA00023014"/>
    </source>
</evidence>
<dbReference type="KEGG" id="ocy:OSSY52_04940"/>
<dbReference type="Proteomes" id="UP000516361">
    <property type="component" value="Chromosome"/>
</dbReference>
<keyword evidence="9" id="KW-1185">Reference proteome</keyword>
<dbReference type="Pfam" id="PF04055">
    <property type="entry name" value="Radical_SAM"/>
    <property type="match status" value="1"/>
</dbReference>
<proteinExistence type="predicted"/>
<gene>
    <name evidence="8" type="ORF">OSSY52_04940</name>
</gene>
<evidence type="ECO:0000256" key="2">
    <source>
        <dbReference type="ARBA" id="ARBA00022485"/>
    </source>
</evidence>
<accession>A0A7G1G6B6</accession>
<organism evidence="8 9">
    <name type="scientific">Tepiditoga spiralis</name>
    <dbReference type="NCBI Taxonomy" id="2108365"/>
    <lineage>
        <taxon>Bacteria</taxon>
        <taxon>Thermotogati</taxon>
        <taxon>Thermotogota</taxon>
        <taxon>Thermotogae</taxon>
        <taxon>Petrotogales</taxon>
        <taxon>Petrotogaceae</taxon>
        <taxon>Tepiditoga</taxon>
    </lineage>
</organism>
<dbReference type="GO" id="GO:0051539">
    <property type="term" value="F:4 iron, 4 sulfur cluster binding"/>
    <property type="evidence" value="ECO:0007669"/>
    <property type="project" value="UniProtKB-KW"/>
</dbReference>
<sequence length="448" mass="53409">MFLTKNKAFFYLKNNYYILNTENGALIKLDKNSYEHLKNKNIKKLSNEEVNILRKNGFIIDKNEYNNFYFNNRNNYLISKHLKSDSLKIDIAVTNKCNFSCTYCFEKENLNNYINVNEKTKNEFRKNLSDYINNKIKNNNLKKITIVWYGGEPTLEYDFINKINKEYYELGKEKDIEFNNIIISNGYLINDKFISELKKYNTSYIQITLDGEKDMHNHRRKLKSNKGTYNQILNNIEKLISNKIETVIRINIDKENFKQVNNLIDTINKKFSKFVGKYLFIDLSRVFGSEYSYTNYEFKDIKNNFTHKLFKYKFLEPIISNNGVNAFCSAECDNDDLVIDIFGNVYKCWNYVYEKDKAYTTLKEIIDNDFKIISRNKNRLDYVEKASLLTVNEGECLSCEFLRYCKGLCPDQRKRMIEGYEENIYKNDKCKEIVYSYIESNIKEILSY</sequence>
<feature type="domain" description="Radical SAM core" evidence="7">
    <location>
        <begin position="83"/>
        <end position="325"/>
    </location>
</feature>
<dbReference type="SUPFAM" id="SSF102114">
    <property type="entry name" value="Radical SAM enzymes"/>
    <property type="match status" value="1"/>
</dbReference>
<dbReference type="InterPro" id="IPR013785">
    <property type="entry name" value="Aldolase_TIM"/>
</dbReference>
<dbReference type="Gene3D" id="3.20.20.70">
    <property type="entry name" value="Aldolase class I"/>
    <property type="match status" value="1"/>
</dbReference>
<evidence type="ECO:0000313" key="8">
    <source>
        <dbReference type="EMBL" id="BBE30353.1"/>
    </source>
</evidence>
<dbReference type="GO" id="GO:0016491">
    <property type="term" value="F:oxidoreductase activity"/>
    <property type="evidence" value="ECO:0007669"/>
    <property type="project" value="InterPro"/>
</dbReference>
<dbReference type="AlphaFoldDB" id="A0A7G1G6B6"/>
<evidence type="ECO:0000256" key="3">
    <source>
        <dbReference type="ARBA" id="ARBA00022691"/>
    </source>
</evidence>
<protein>
    <submittedName>
        <fullName evidence="8">Radical SAM/SPASM domain Clo7bot peptide maturase</fullName>
    </submittedName>
</protein>
<keyword evidence="3" id="KW-0949">S-adenosyl-L-methionine</keyword>
<dbReference type="InterPro" id="IPR000385">
    <property type="entry name" value="MoaA_NifB_PqqE_Fe-S-bd_CS"/>
</dbReference>
<dbReference type="PROSITE" id="PS01305">
    <property type="entry name" value="MOAA_NIFB_PQQE"/>
    <property type="match status" value="1"/>
</dbReference>
<dbReference type="SFLD" id="SFLDS00029">
    <property type="entry name" value="Radical_SAM"/>
    <property type="match status" value="1"/>
</dbReference>
<keyword evidence="4" id="KW-0479">Metal-binding</keyword>
<dbReference type="PROSITE" id="PS51918">
    <property type="entry name" value="RADICAL_SAM"/>
    <property type="match status" value="1"/>
</dbReference>
<dbReference type="InParanoid" id="A0A7G1G6B6"/>
<keyword evidence="5" id="KW-0408">Iron</keyword>